<accession>A0A6M0S465</accession>
<protein>
    <submittedName>
        <fullName evidence="2">Uncharacterized protein</fullName>
    </submittedName>
</protein>
<dbReference type="RefSeq" id="WP_163662235.1">
    <property type="nucleotide sequence ID" value="NZ_QZCE01000002.1"/>
</dbReference>
<proteinExistence type="predicted"/>
<dbReference type="AlphaFoldDB" id="A0A6M0S465"/>
<keyword evidence="1" id="KW-0812">Transmembrane</keyword>
<comment type="caution">
    <text evidence="2">The sequence shown here is derived from an EMBL/GenBank/DDBJ whole genome shotgun (WGS) entry which is preliminary data.</text>
</comment>
<gene>
    <name evidence="2" type="ORF">D0962_10005</name>
</gene>
<dbReference type="Proteomes" id="UP000473574">
    <property type="component" value="Unassembled WGS sequence"/>
</dbReference>
<feature type="transmembrane region" description="Helical" evidence="1">
    <location>
        <begin position="6"/>
        <end position="26"/>
    </location>
</feature>
<evidence type="ECO:0000313" key="2">
    <source>
        <dbReference type="EMBL" id="NEZ63110.1"/>
    </source>
</evidence>
<name>A0A6M0S465_9CYAN</name>
<dbReference type="EMBL" id="QZCE01000002">
    <property type="protein sequence ID" value="NEZ63110.1"/>
    <property type="molecule type" value="Genomic_DNA"/>
</dbReference>
<evidence type="ECO:0000313" key="3">
    <source>
        <dbReference type="Proteomes" id="UP000473574"/>
    </source>
</evidence>
<evidence type="ECO:0000256" key="1">
    <source>
        <dbReference type="SAM" id="Phobius"/>
    </source>
</evidence>
<organism evidence="2 3">
    <name type="scientific">Adonisia turfae CCMR0082</name>
    <dbReference type="NCBI Taxonomy" id="2304604"/>
    <lineage>
        <taxon>Bacteria</taxon>
        <taxon>Bacillati</taxon>
        <taxon>Cyanobacteriota</taxon>
        <taxon>Adonisia</taxon>
        <taxon>Adonisia turfae</taxon>
    </lineage>
</organism>
<keyword evidence="1" id="KW-1133">Transmembrane helix</keyword>
<reference evidence="2 3" key="1">
    <citation type="journal article" date="2020" name="Microb. Ecol.">
        <title>Ecogenomics of the Marine Benthic Filamentous Cyanobacterium Adonisia.</title>
        <authorList>
            <person name="Walter J.M."/>
            <person name="Coutinho F.H."/>
            <person name="Leomil L."/>
            <person name="Hargreaves P.I."/>
            <person name="Campeao M.E."/>
            <person name="Vieira V.V."/>
            <person name="Silva B.S."/>
            <person name="Fistarol G.O."/>
            <person name="Salomon P.S."/>
            <person name="Sawabe T."/>
            <person name="Mino S."/>
            <person name="Hosokawa M."/>
            <person name="Miyashita H."/>
            <person name="Maruyama F."/>
            <person name="van Verk M.C."/>
            <person name="Dutilh B.E."/>
            <person name="Thompson C.C."/>
            <person name="Thompson F.L."/>
        </authorList>
    </citation>
    <scope>NUCLEOTIDE SEQUENCE [LARGE SCALE GENOMIC DNA]</scope>
    <source>
        <strain evidence="2 3">CCMR0082</strain>
    </source>
</reference>
<sequence>MTLFPTIVLGLLTGLIVIAFSGFTKLRKISRQLETKTKNLQKSINGIEIIHSSKGIQERLVLKSKRHNYFLRLKQELQADIDRLEEFEKQHVDQLSDKDREIYKEVRKLLTDWQEYQEKVEKYGASLKKRKSTLISEFRRDKEI</sequence>
<keyword evidence="1" id="KW-0472">Membrane</keyword>